<dbReference type="PROSITE" id="PS00409">
    <property type="entry name" value="PROKAR_NTER_METHYL"/>
    <property type="match status" value="1"/>
</dbReference>
<keyword evidence="1" id="KW-0812">Transmembrane</keyword>
<name>A3ZTN9_9BACT</name>
<protein>
    <recommendedName>
        <fullName evidence="4">Prepilin-type N-terminal cleavage/methylation domain-containing protein</fullName>
    </recommendedName>
</protein>
<evidence type="ECO:0000313" key="3">
    <source>
        <dbReference type="Proteomes" id="UP000004358"/>
    </source>
</evidence>
<dbReference type="OrthoDB" id="256794at2"/>
<dbReference type="InterPro" id="IPR045584">
    <property type="entry name" value="Pilin-like"/>
</dbReference>
<comment type="caution">
    <text evidence="2">The sequence shown here is derived from an EMBL/GenBank/DDBJ whole genome shotgun (WGS) entry which is preliminary data.</text>
</comment>
<evidence type="ECO:0000313" key="2">
    <source>
        <dbReference type="EMBL" id="EAQ80001.1"/>
    </source>
</evidence>
<dbReference type="NCBIfam" id="TIGR02532">
    <property type="entry name" value="IV_pilin_GFxxxE"/>
    <property type="match status" value="1"/>
</dbReference>
<dbReference type="eggNOG" id="COG4970">
    <property type="taxonomic scope" value="Bacteria"/>
</dbReference>
<keyword evidence="1" id="KW-0472">Membrane</keyword>
<dbReference type="Pfam" id="PF07963">
    <property type="entry name" value="N_methyl"/>
    <property type="match status" value="1"/>
</dbReference>
<keyword evidence="1" id="KW-1133">Transmembrane helix</keyword>
<organism evidence="2 3">
    <name type="scientific">Blastopirellula marina DSM 3645</name>
    <dbReference type="NCBI Taxonomy" id="314230"/>
    <lineage>
        <taxon>Bacteria</taxon>
        <taxon>Pseudomonadati</taxon>
        <taxon>Planctomycetota</taxon>
        <taxon>Planctomycetia</taxon>
        <taxon>Pirellulales</taxon>
        <taxon>Pirellulaceae</taxon>
        <taxon>Blastopirellula</taxon>
    </lineage>
</organism>
<gene>
    <name evidence="2" type="ORF">DSM3645_05245</name>
</gene>
<dbReference type="RefSeq" id="WP_002654645.1">
    <property type="nucleotide sequence ID" value="NZ_CH672377.1"/>
</dbReference>
<dbReference type="InterPro" id="IPR012902">
    <property type="entry name" value="N_methyl_site"/>
</dbReference>
<dbReference type="EMBL" id="AANZ01000011">
    <property type="protein sequence ID" value="EAQ80001.1"/>
    <property type="molecule type" value="Genomic_DNA"/>
</dbReference>
<dbReference type="SUPFAM" id="SSF54523">
    <property type="entry name" value="Pili subunits"/>
    <property type="match status" value="1"/>
</dbReference>
<dbReference type="Proteomes" id="UP000004358">
    <property type="component" value="Unassembled WGS sequence"/>
</dbReference>
<evidence type="ECO:0000256" key="1">
    <source>
        <dbReference type="SAM" id="Phobius"/>
    </source>
</evidence>
<dbReference type="HOGENOM" id="CLU_717018_0_0_0"/>
<feature type="transmembrane region" description="Helical" evidence="1">
    <location>
        <begin position="20"/>
        <end position="38"/>
    </location>
</feature>
<proteinExistence type="predicted"/>
<evidence type="ECO:0008006" key="4">
    <source>
        <dbReference type="Google" id="ProtNLM"/>
    </source>
</evidence>
<accession>A3ZTN9</accession>
<sequence>MSGQSYKSEQNRRGVTLVELLVVVTLLSILLGIAATAARTGARGKKQREAARQVNAFIAGARTRALELGRSVGVEIVNNRPNEPQAGLTLFMVETPPPYAGDFTASTVEIRSMGTNSASLAFKVQAGGMPPLHPIDSTLLLDPDFVQPGDVVFFSYQNQPYRVTAVNPTISTNGYRLVSVEWDIDQPSPFPWYASGTITSPFKIYRQPQRNSVTPLQMPTGICIDLAFSGLGTTGYGTNSTGIASQAFAGTPTTEEYPKIMFGPKGGVDAYYWQSGTSATAVTASATLPVGNINLLIGRYEKVIAVTDLGLPLTNPANVLSLFTAPTADGSNIADPEAMWVSINRLTGNIATTNNGAVSTSVGSAPDAIASARRFAKQAQNISGR</sequence>
<dbReference type="STRING" id="314230.DSM3645_05245"/>
<reference evidence="2 3" key="1">
    <citation type="submission" date="2006-02" db="EMBL/GenBank/DDBJ databases">
        <authorList>
            <person name="Amann R."/>
            <person name="Ferriera S."/>
            <person name="Johnson J."/>
            <person name="Kravitz S."/>
            <person name="Halpern A."/>
            <person name="Remington K."/>
            <person name="Beeson K."/>
            <person name="Tran B."/>
            <person name="Rogers Y.-H."/>
            <person name="Friedman R."/>
            <person name="Venter J.C."/>
        </authorList>
    </citation>
    <scope>NUCLEOTIDE SEQUENCE [LARGE SCALE GENOMIC DNA]</scope>
    <source>
        <strain evidence="2 3">DSM 3645</strain>
    </source>
</reference>
<dbReference type="AlphaFoldDB" id="A3ZTN9"/>